<dbReference type="SMART" id="SM00448">
    <property type="entry name" value="REC"/>
    <property type="match status" value="1"/>
</dbReference>
<dbReference type="SMART" id="SM00086">
    <property type="entry name" value="PAC"/>
    <property type="match status" value="1"/>
</dbReference>
<keyword evidence="10" id="KW-0808">Transferase</keyword>
<dbReference type="PROSITE" id="PS50110">
    <property type="entry name" value="RESPONSE_REGULATORY"/>
    <property type="match status" value="1"/>
</dbReference>
<dbReference type="PRINTS" id="PR00344">
    <property type="entry name" value="BCTRLSENSOR"/>
</dbReference>
<dbReference type="InterPro" id="IPR036097">
    <property type="entry name" value="HisK_dim/P_sf"/>
</dbReference>
<dbReference type="EC" id="2.7.13.3" evidence="2"/>
<feature type="transmembrane region" description="Helical" evidence="5">
    <location>
        <begin position="120"/>
        <end position="143"/>
    </location>
</feature>
<evidence type="ECO:0000259" key="9">
    <source>
        <dbReference type="PROSITE" id="PS50113"/>
    </source>
</evidence>
<feature type="modified residue" description="4-aspartylphosphate" evidence="4">
    <location>
        <position position="989"/>
    </location>
</feature>
<dbReference type="EMBL" id="LR593887">
    <property type="protein sequence ID" value="VTR99722.1"/>
    <property type="molecule type" value="Genomic_DNA"/>
</dbReference>
<dbReference type="Gene3D" id="3.40.50.2300">
    <property type="match status" value="1"/>
</dbReference>
<dbReference type="InterPro" id="IPR005467">
    <property type="entry name" value="His_kinase_dom"/>
</dbReference>
<dbReference type="InterPro" id="IPR003661">
    <property type="entry name" value="HisK_dim/P_dom"/>
</dbReference>
<dbReference type="InterPro" id="IPR011006">
    <property type="entry name" value="CheY-like_superfamily"/>
</dbReference>
<keyword evidence="11" id="KW-1185">Reference proteome</keyword>
<dbReference type="Proteomes" id="UP000464378">
    <property type="component" value="Chromosome"/>
</dbReference>
<dbReference type="InParanoid" id="A0A6C2YJX7"/>
<evidence type="ECO:0000256" key="4">
    <source>
        <dbReference type="PROSITE-ProRule" id="PRU00169"/>
    </source>
</evidence>
<dbReference type="PANTHER" id="PTHR43065">
    <property type="entry name" value="SENSOR HISTIDINE KINASE"/>
    <property type="match status" value="1"/>
</dbReference>
<proteinExistence type="predicted"/>
<evidence type="ECO:0000259" key="7">
    <source>
        <dbReference type="PROSITE" id="PS50110"/>
    </source>
</evidence>
<dbReference type="SUPFAM" id="SSF47384">
    <property type="entry name" value="Homodimeric domain of signal transducing histidine kinase"/>
    <property type="match status" value="1"/>
</dbReference>
<comment type="catalytic activity">
    <reaction evidence="1">
        <text>ATP + protein L-histidine = ADP + protein N-phospho-L-histidine.</text>
        <dbReference type="EC" id="2.7.13.3"/>
    </reaction>
</comment>
<dbReference type="InterPro" id="IPR003594">
    <property type="entry name" value="HATPase_dom"/>
</dbReference>
<dbReference type="Pfam" id="PF00512">
    <property type="entry name" value="HisKA"/>
    <property type="match status" value="1"/>
</dbReference>
<dbReference type="InterPro" id="IPR036890">
    <property type="entry name" value="HATPase_C_sf"/>
</dbReference>
<dbReference type="RefSeq" id="WP_162657118.1">
    <property type="nucleotide sequence ID" value="NZ_LR593887.1"/>
</dbReference>
<dbReference type="Pfam" id="PF02518">
    <property type="entry name" value="HATPase_c"/>
    <property type="match status" value="1"/>
</dbReference>
<organism evidence="10">
    <name type="scientific">Tuwongella immobilis</name>
    <dbReference type="NCBI Taxonomy" id="692036"/>
    <lineage>
        <taxon>Bacteria</taxon>
        <taxon>Pseudomonadati</taxon>
        <taxon>Planctomycetota</taxon>
        <taxon>Planctomycetia</taxon>
        <taxon>Gemmatales</taxon>
        <taxon>Gemmataceae</taxon>
        <taxon>Tuwongella</taxon>
    </lineage>
</organism>
<dbReference type="Pfam" id="PF00072">
    <property type="entry name" value="Response_reg"/>
    <property type="match status" value="1"/>
</dbReference>
<reference evidence="10" key="1">
    <citation type="submission" date="2019-04" db="EMBL/GenBank/DDBJ databases">
        <authorList>
            <consortium name="Science for Life Laboratories"/>
        </authorList>
    </citation>
    <scope>NUCLEOTIDE SEQUENCE</scope>
    <source>
        <strain evidence="10">MBLW1</strain>
    </source>
</reference>
<dbReference type="CDD" id="cd00130">
    <property type="entry name" value="PAS"/>
    <property type="match status" value="1"/>
</dbReference>
<evidence type="ECO:0000259" key="8">
    <source>
        <dbReference type="PROSITE" id="PS50112"/>
    </source>
</evidence>
<dbReference type="PANTHER" id="PTHR43065:SF42">
    <property type="entry name" value="TWO-COMPONENT SENSOR PPRA"/>
    <property type="match status" value="1"/>
</dbReference>
<dbReference type="SMART" id="SM00388">
    <property type="entry name" value="HisKA"/>
    <property type="match status" value="1"/>
</dbReference>
<name>A0A6C2YJX7_9BACT</name>
<dbReference type="CDD" id="cd00156">
    <property type="entry name" value="REC"/>
    <property type="match status" value="1"/>
</dbReference>
<evidence type="ECO:0000313" key="11">
    <source>
        <dbReference type="Proteomes" id="UP000464378"/>
    </source>
</evidence>
<dbReference type="SMART" id="SM00091">
    <property type="entry name" value="PAS"/>
    <property type="match status" value="1"/>
</dbReference>
<sequence length="1072" mass="120053">MQAWAAHLGIILSVILTGFLGYCLSPPPGNGSPIWLPAGIGAMVMLLGNRSHRIAWIIGSGIEVVIHSILTEQPIDSRTIALIWMVFVHIVLQSYLAGWLVRKLVGFPRPLVNQWEIATFLLIVGPLSCLTSSTLNVTLLTLGGELPWSAFLNTWLTWWVGDTVGVLTVSCIALPIWGEPREIWRPRLRVIVMPLLLTFSGIVLLFVKLTWDDQQRLSDRVSRISDGIANSVVDRCREQLAGVWDWQDEVDRYLRNPRLDLMESQSQILTNHPSLDGLALLRMVPARERKSYELPDPLMNDQNKQPILDWDANQSPIPAANRNRHLVLEVWETRSGMSLPLGLDFAAFPLVESALMAHTDPTQLVGIPLQWLLPSAQEDELLIVVPVGQPVREDQPEFPFYAMGLFQLQPLLQTAQEAVRILDSQSTVEMRFSLRSPGQLPAPARVQRWTNREVISEIPLRQIDCPGVLEIRMPLDSFRRPRDASANLVILMGMVIIGLVTFQLLVMTGETVMISSEVHERNLELQQEIADRQRTEQSLRESEERLQMVLISSGLGTWDWNLDADTQLWSSLQSQIMGMPPDENVISYDQFMERVHPEDRDQVNDALQIAVNSQSRYFQQYRIIRPDGEVRWVDSQGAYLPASADHPARIMGVMEDITDRKIAAEMRFRFDQNIRETQKLESLGVMAGGIAHDFNNLLTTMLGYANLIRADLPKHSPLLEWLEEIEKSANRAADLCKQMLAYAGKGRYEVGPRDLSKLVRESVQLLRLSISKQANLTLNLASGIPAIQADPNQLRQVVMNLVMNASDALGDRAGEIQITTKLAMIRQDDLHQMVLGELRYPGAYVQLEVRDNGCGMDAETRAKIFEPFFTTKFTGRGLGLAAVVGILRAHGGAMEVQSTPGEGTTFRLIFPPSERTALPPSPAPSIAPPPAATPVSGCLLLAEDEESIRKLASLVTKSLGWEVLEASDGDEAMTLFDANQDRVRVVLLDLLMPQRNGREVYDLIRARFPRLPILMMSGYTELEFDEYFITDPCTGFLQKPFTRATLAHQLTQVLQSAASDQYDGAIEPESRS</sequence>
<dbReference type="InterPro" id="IPR000700">
    <property type="entry name" value="PAS-assoc_C"/>
</dbReference>
<keyword evidence="10" id="KW-0418">Kinase</keyword>
<dbReference type="InterPro" id="IPR004358">
    <property type="entry name" value="Sig_transdc_His_kin-like_C"/>
</dbReference>
<feature type="domain" description="PAS" evidence="8">
    <location>
        <begin position="542"/>
        <end position="614"/>
    </location>
</feature>
<dbReference type="SMART" id="SM00387">
    <property type="entry name" value="HATPase_c"/>
    <property type="match status" value="1"/>
</dbReference>
<dbReference type="AlphaFoldDB" id="A0A6C2YJX7"/>
<dbReference type="SUPFAM" id="SSF55785">
    <property type="entry name" value="PYP-like sensor domain (PAS domain)"/>
    <property type="match status" value="1"/>
</dbReference>
<dbReference type="GO" id="GO:0000155">
    <property type="term" value="F:phosphorelay sensor kinase activity"/>
    <property type="evidence" value="ECO:0007669"/>
    <property type="project" value="InterPro"/>
</dbReference>
<dbReference type="InterPro" id="IPR000014">
    <property type="entry name" value="PAS"/>
</dbReference>
<dbReference type="InterPro" id="IPR035965">
    <property type="entry name" value="PAS-like_dom_sf"/>
</dbReference>
<evidence type="ECO:0000259" key="6">
    <source>
        <dbReference type="PROSITE" id="PS50109"/>
    </source>
</evidence>
<dbReference type="Gene3D" id="3.30.450.20">
    <property type="entry name" value="PAS domain"/>
    <property type="match status" value="1"/>
</dbReference>
<protein>
    <recommendedName>
        <fullName evidence="2">histidine kinase</fullName>
        <ecNumber evidence="2">2.7.13.3</ecNumber>
    </recommendedName>
</protein>
<evidence type="ECO:0000256" key="2">
    <source>
        <dbReference type="ARBA" id="ARBA00012438"/>
    </source>
</evidence>
<keyword evidence="3 4" id="KW-0597">Phosphoprotein</keyword>
<dbReference type="SUPFAM" id="SSF55874">
    <property type="entry name" value="ATPase domain of HSP90 chaperone/DNA topoisomerase II/histidine kinase"/>
    <property type="match status" value="1"/>
</dbReference>
<dbReference type="InterPro" id="IPR013655">
    <property type="entry name" value="PAS_fold_3"/>
</dbReference>
<feature type="domain" description="PAC" evidence="9">
    <location>
        <begin position="617"/>
        <end position="669"/>
    </location>
</feature>
<dbReference type="PROSITE" id="PS50109">
    <property type="entry name" value="HIS_KIN"/>
    <property type="match status" value="1"/>
</dbReference>
<evidence type="ECO:0000256" key="1">
    <source>
        <dbReference type="ARBA" id="ARBA00000085"/>
    </source>
</evidence>
<dbReference type="EMBL" id="LR586016">
    <property type="protein sequence ID" value="VIP01878.1"/>
    <property type="molecule type" value="Genomic_DNA"/>
</dbReference>
<dbReference type="InterPro" id="IPR001789">
    <property type="entry name" value="Sig_transdc_resp-reg_receiver"/>
</dbReference>
<dbReference type="CDD" id="cd00082">
    <property type="entry name" value="HisKA"/>
    <property type="match status" value="1"/>
</dbReference>
<dbReference type="SUPFAM" id="SSF52172">
    <property type="entry name" value="CheY-like"/>
    <property type="match status" value="1"/>
</dbReference>
<feature type="transmembrane region" description="Helical" evidence="5">
    <location>
        <begin position="488"/>
        <end position="506"/>
    </location>
</feature>
<evidence type="ECO:0000256" key="5">
    <source>
        <dbReference type="SAM" id="Phobius"/>
    </source>
</evidence>
<keyword evidence="5" id="KW-0472">Membrane</keyword>
<evidence type="ECO:0000313" key="10">
    <source>
        <dbReference type="EMBL" id="VIP01878.1"/>
    </source>
</evidence>
<keyword evidence="5" id="KW-0812">Transmembrane</keyword>
<dbReference type="NCBIfam" id="TIGR00229">
    <property type="entry name" value="sensory_box"/>
    <property type="match status" value="1"/>
</dbReference>
<gene>
    <name evidence="10" type="ORF">GMBLW1_20820</name>
</gene>
<feature type="transmembrane region" description="Helical" evidence="5">
    <location>
        <begin position="190"/>
        <end position="211"/>
    </location>
</feature>
<dbReference type="PROSITE" id="PS50113">
    <property type="entry name" value="PAC"/>
    <property type="match status" value="1"/>
</dbReference>
<accession>A0A6C2YJX7</accession>
<dbReference type="Gene3D" id="3.30.565.10">
    <property type="entry name" value="Histidine kinase-like ATPase, C-terminal domain"/>
    <property type="match status" value="1"/>
</dbReference>
<feature type="domain" description="Response regulatory" evidence="7">
    <location>
        <begin position="938"/>
        <end position="1054"/>
    </location>
</feature>
<feature type="transmembrane region" description="Helical" evidence="5">
    <location>
        <begin position="31"/>
        <end position="48"/>
    </location>
</feature>
<feature type="transmembrane region" description="Helical" evidence="5">
    <location>
        <begin position="155"/>
        <end position="178"/>
    </location>
</feature>
<dbReference type="KEGG" id="tim:GMBLW1_20820"/>
<dbReference type="Gene3D" id="2.10.70.100">
    <property type="match status" value="1"/>
</dbReference>
<feature type="domain" description="Histidine kinase" evidence="6">
    <location>
        <begin position="689"/>
        <end position="914"/>
    </location>
</feature>
<feature type="transmembrane region" description="Helical" evidence="5">
    <location>
        <begin position="82"/>
        <end position="100"/>
    </location>
</feature>
<dbReference type="PROSITE" id="PS50112">
    <property type="entry name" value="PAS"/>
    <property type="match status" value="1"/>
</dbReference>
<keyword evidence="5" id="KW-1133">Transmembrane helix</keyword>
<dbReference type="Pfam" id="PF08447">
    <property type="entry name" value="PAS_3"/>
    <property type="match status" value="1"/>
</dbReference>
<evidence type="ECO:0000256" key="3">
    <source>
        <dbReference type="ARBA" id="ARBA00022553"/>
    </source>
</evidence>
<dbReference type="Gene3D" id="1.10.287.130">
    <property type="match status" value="1"/>
</dbReference>
<dbReference type="InterPro" id="IPR001610">
    <property type="entry name" value="PAC"/>
</dbReference>
<feature type="transmembrane region" description="Helical" evidence="5">
    <location>
        <begin position="6"/>
        <end position="24"/>
    </location>
</feature>